<dbReference type="GO" id="GO:0000270">
    <property type="term" value="P:peptidoglycan metabolic process"/>
    <property type="evidence" value="ECO:0007669"/>
    <property type="project" value="TreeGrafter"/>
</dbReference>
<evidence type="ECO:0000259" key="1">
    <source>
        <dbReference type="Pfam" id="PF02698"/>
    </source>
</evidence>
<name>A0A1F5ZAS2_9BACT</name>
<dbReference type="GO" id="GO:0005886">
    <property type="term" value="C:plasma membrane"/>
    <property type="evidence" value="ECO:0007669"/>
    <property type="project" value="TreeGrafter"/>
</dbReference>
<dbReference type="PANTHER" id="PTHR30336:SF4">
    <property type="entry name" value="ENVELOPE BIOGENESIS FACTOR ELYC"/>
    <property type="match status" value="1"/>
</dbReference>
<comment type="caution">
    <text evidence="2">The sequence shown here is derived from an EMBL/GenBank/DDBJ whole genome shotgun (WGS) entry which is preliminary data.</text>
</comment>
<dbReference type="InterPro" id="IPR014729">
    <property type="entry name" value="Rossmann-like_a/b/a_fold"/>
</dbReference>
<dbReference type="InterPro" id="IPR003848">
    <property type="entry name" value="DUF218"/>
</dbReference>
<reference evidence="2 3" key="1">
    <citation type="journal article" date="2016" name="Nat. Commun.">
        <title>Thousands of microbial genomes shed light on interconnected biogeochemical processes in an aquifer system.</title>
        <authorList>
            <person name="Anantharaman K."/>
            <person name="Brown C.T."/>
            <person name="Hug L.A."/>
            <person name="Sharon I."/>
            <person name="Castelle C.J."/>
            <person name="Probst A.J."/>
            <person name="Thomas B.C."/>
            <person name="Singh A."/>
            <person name="Wilkins M.J."/>
            <person name="Karaoz U."/>
            <person name="Brodie E.L."/>
            <person name="Williams K.H."/>
            <person name="Hubbard S.S."/>
            <person name="Banfield J.F."/>
        </authorList>
    </citation>
    <scope>NUCLEOTIDE SEQUENCE [LARGE SCALE GENOMIC DNA]</scope>
</reference>
<dbReference type="AlphaFoldDB" id="A0A1F5ZAS2"/>
<protein>
    <recommendedName>
        <fullName evidence="1">DUF218 domain-containing protein</fullName>
    </recommendedName>
</protein>
<feature type="domain" description="DUF218" evidence="1">
    <location>
        <begin position="21"/>
        <end position="154"/>
    </location>
</feature>
<sequence>MTVIDMKFWTVGDHPVTRPDCLIVLSYAVESNKRLTKPTQAAINAADKIWKKNPRAVVIFSTGDNQGLGIPNSRVMAAYGRRLGIPTESIIEEDKSLTTYENLLFSFQIARKLKCRKILFVAYDLHIRRMLAIARKMKIYPLYWISATSAGSPAYGIKRFQTYSRLTILVYEMIAYIYNWFKREL</sequence>
<proteinExistence type="predicted"/>
<dbReference type="Pfam" id="PF02698">
    <property type="entry name" value="DUF218"/>
    <property type="match status" value="1"/>
</dbReference>
<dbReference type="CDD" id="cd06259">
    <property type="entry name" value="YdcF-like"/>
    <property type="match status" value="1"/>
</dbReference>
<evidence type="ECO:0000313" key="3">
    <source>
        <dbReference type="Proteomes" id="UP000176854"/>
    </source>
</evidence>
<dbReference type="InterPro" id="IPR051599">
    <property type="entry name" value="Cell_Envelope_Assoc"/>
</dbReference>
<dbReference type="Gene3D" id="3.40.50.620">
    <property type="entry name" value="HUPs"/>
    <property type="match status" value="1"/>
</dbReference>
<dbReference type="Proteomes" id="UP000176854">
    <property type="component" value="Unassembled WGS sequence"/>
</dbReference>
<accession>A0A1F5ZAS2</accession>
<gene>
    <name evidence="2" type="ORF">A2154_01405</name>
</gene>
<dbReference type="EMBL" id="MFJC01000019">
    <property type="protein sequence ID" value="OGG09566.1"/>
    <property type="molecule type" value="Genomic_DNA"/>
</dbReference>
<evidence type="ECO:0000313" key="2">
    <source>
        <dbReference type="EMBL" id="OGG09566.1"/>
    </source>
</evidence>
<organism evidence="2 3">
    <name type="scientific">Candidatus Gottesmanbacteria bacterium RBG_16_43_7</name>
    <dbReference type="NCBI Taxonomy" id="1798373"/>
    <lineage>
        <taxon>Bacteria</taxon>
        <taxon>Candidatus Gottesmaniibacteriota</taxon>
    </lineage>
</organism>
<dbReference type="PANTHER" id="PTHR30336">
    <property type="entry name" value="INNER MEMBRANE PROTEIN, PROBABLE PERMEASE"/>
    <property type="match status" value="1"/>
</dbReference>
<dbReference type="GO" id="GO:0043164">
    <property type="term" value="P:Gram-negative-bacterium-type cell wall biogenesis"/>
    <property type="evidence" value="ECO:0007669"/>
    <property type="project" value="TreeGrafter"/>
</dbReference>